<organism evidence="1">
    <name type="scientific">Myoviridae sp. ctGjZ5</name>
    <dbReference type="NCBI Taxonomy" id="2826634"/>
    <lineage>
        <taxon>Viruses</taxon>
        <taxon>Duplodnaviria</taxon>
        <taxon>Heunggongvirae</taxon>
        <taxon>Uroviricota</taxon>
        <taxon>Caudoviricetes</taxon>
    </lineage>
</organism>
<accession>A0A8S5MSC2</accession>
<dbReference type="EMBL" id="BK014974">
    <property type="protein sequence ID" value="DAD85132.1"/>
    <property type="molecule type" value="Genomic_DNA"/>
</dbReference>
<proteinExistence type="predicted"/>
<sequence length="77" mass="8678">MKVDHIETCVCIDHEPTAADSVYYGMPQLKVTKGQEWSVFCPNCGRGGCLDFKSQYLALAHWNKMQLGLKTLDDILD</sequence>
<name>A0A8S5MSC2_9CAUD</name>
<protein>
    <submittedName>
        <fullName evidence="1">RNA polymerase III-like protein</fullName>
    </submittedName>
</protein>
<evidence type="ECO:0000313" key="1">
    <source>
        <dbReference type="EMBL" id="DAD85132.1"/>
    </source>
</evidence>
<reference evidence="1" key="1">
    <citation type="journal article" date="2021" name="Proc. Natl. Acad. Sci. U.S.A.">
        <title>A Catalog of Tens of Thousands of Viruses from Human Metagenomes Reveals Hidden Associations with Chronic Diseases.</title>
        <authorList>
            <person name="Tisza M.J."/>
            <person name="Buck C.B."/>
        </authorList>
    </citation>
    <scope>NUCLEOTIDE SEQUENCE</scope>
    <source>
        <strain evidence="1">CtGjZ5</strain>
    </source>
</reference>